<dbReference type="InterPro" id="IPR053139">
    <property type="entry name" value="Surface_bspA-like"/>
</dbReference>
<dbReference type="Proteomes" id="UP001358193">
    <property type="component" value="Segment"/>
</dbReference>
<accession>A0ABZ0Z3D0</accession>
<dbReference type="InterPro" id="IPR026906">
    <property type="entry name" value="LRR_5"/>
</dbReference>
<name>A0ABZ0Z3D0_9CAUD</name>
<evidence type="ECO:0000313" key="2">
    <source>
        <dbReference type="Proteomes" id="UP001358193"/>
    </source>
</evidence>
<dbReference type="Pfam" id="PF13306">
    <property type="entry name" value="LRR_5"/>
    <property type="match status" value="7"/>
</dbReference>
<dbReference type="PANTHER" id="PTHR45661:SF3">
    <property type="entry name" value="IG-LIKE DOMAIN-CONTAINING PROTEIN"/>
    <property type="match status" value="1"/>
</dbReference>
<dbReference type="Gene3D" id="3.80.10.10">
    <property type="entry name" value="Ribonuclease Inhibitor"/>
    <property type="match status" value="6"/>
</dbReference>
<dbReference type="PANTHER" id="PTHR45661">
    <property type="entry name" value="SURFACE ANTIGEN"/>
    <property type="match status" value="1"/>
</dbReference>
<protein>
    <recommendedName>
        <fullName evidence="3">Leucine rich repeat protein</fullName>
    </recommendedName>
</protein>
<evidence type="ECO:0008006" key="3">
    <source>
        <dbReference type="Google" id="ProtNLM"/>
    </source>
</evidence>
<proteinExistence type="predicted"/>
<organism evidence="1 2">
    <name type="scientific">phage Lak_Megaphage_Sonny</name>
    <dbReference type="NCBI Taxonomy" id="3109229"/>
    <lineage>
        <taxon>Viruses</taxon>
        <taxon>Duplodnaviria</taxon>
        <taxon>Heunggongvirae</taxon>
        <taxon>Uroviricota</taxon>
        <taxon>Caudoviricetes</taxon>
        <taxon>Caudoviricetes code 15 clade</taxon>
    </lineage>
</organism>
<dbReference type="EMBL" id="OR769223">
    <property type="protein sequence ID" value="WQJ53709.1"/>
    <property type="molecule type" value="Genomic_DNA"/>
</dbReference>
<dbReference type="InterPro" id="IPR032675">
    <property type="entry name" value="LRR_dom_sf"/>
</dbReference>
<sequence length="1645" mass="175517">MATGGNYIITNGEVKALTGSTASGNANTCCTNAREIIYGAYPARYTNTRGQYCAKASDTYICTNIDKKNCNVNITTTPESTGLKITATATDGATYRVTKLTIKKTSDSTVIASATSSPFTCTWSPTCDFNIVVDQAVANNKIYYTSTNSAAVNPSTGASWGGANIDSSSYSGGQGVIVFDRDLTTVGANSFNGCSTLKTITLPSTVTSIGSSAFKGTGLTGFTVPSGVTAINANTFQNCTSMTSVTMHNSITSIGNYAFDGCSHLGNIAFPSNLTTIGQYCFRNCTSITSLTLPSSITTVGTQAFYDCTGMEHFSCYPISSLGNSALMFNHLESDRYNTYIKALLFYGTVNQWHTMMGGSTTQQASTSVSALSVICNNGLLSLDSYIVSYRTTNNTAITSSTFQLRNNTSGACVISSNSIYNSTRTDIIGLVKTQTIIDYVISVQTTTLKDIAFPLSVKSFSASAFSGNTGMVTITFGNGTPISAGGTQEPFTSIGTSCFNNCTSLTNFNCYEYSQTWNNITLGSNWSNNLAAQYITCFDLQIPLGGADRIAYAAPSQITFNTTAFGDATVSSHTFINGQGLIKFNKNVSTIGTNAFNASQYPTSAGMTSITLPSSLTSIGISAFSGCTNLQVVNFEDLINLQSLGNQAFLNCTSLFNNRVPSAVITQHAKLPASVTTLGDAVFSGCTGMTRMVISNCTSLTSIGANCFKNCSSLTSMALPQTSSTLSLGSSVFEGCTGLTSMNIPNKVTTLSSRAFYGCTSLSTFTMTSLTTSFGTYCFYNTSALRFIEYSGTYAQFDAISKGSNYAAGTSALAVAICLNDTTGYDMYLINNKYIAYRTSNNAALAPYSNTAFTPASPTNAMYTTSGGLYVGLLTFTGNVTAIGNQAFYSKSGYTKMIIPSTVTSIGSEAFRGCSGLTSLPFKSGVTTIGQNAFQGCNAFTSVTIPNSVTTINGAAFQSCTNLTTLTIGSGVSSMTDNPFSSCTKLSTITVNSNTYFDSRNNCNAIMRKADNALITGCKSTTIPSNTVTIGSYAFANVTFNNTSITLPSTVTTIQANAFMYTNIVSIDLKNTKTIGASAFYQCTSLKNLTLSYKSGMSIGSNAFANCNSLVGIVYNGTVANYNTISGIPSAWPGNACLVMCTDDWVLLKNSIICYQTNNNTAIAPNSTTWGTGITSYDSNTYNTDYSSNKFGILSFSGTVTQCGLNAFKDKTGYTKIRIPTTCVTLGNSSFRGCTNLTSLNTSHVTYITEYTFAQSGFTSITLGTSISSLPQYVFYNCTSLSTLTTLRSITTFNSYACAGCTSLSTINYGGTIAQYSAATRADGWHTGVPVTIVIICTNGTTPIDPASYELCYSTGGTSTASFSGTQFYGSSGVMSPLSNTYNSAKGCCVLTFSSPVTSIQGSINDESITEITIPSTVTDLDCQITCIQLNRLKYDGSYNNFCNIDFSKDEPYNMNMSTAYVICNDNVAYMMPNVLRYENKDYREDYDIRLYRGSDDELIGICTYFGENNRYDENGNKCQYGMVVFGSNITEITDFTFICEGDPVQFDKLEFNDNIENIYTNAIGAQVTIDNIIFGSDLSELGYIDGVTYGSINEELIIAELSYKGTTLNFSIIDDKDKERNWRKNITEPDGKVICSDGVYLLE</sequence>
<evidence type="ECO:0000313" key="1">
    <source>
        <dbReference type="EMBL" id="WQJ53709.1"/>
    </source>
</evidence>
<reference evidence="1 2" key="1">
    <citation type="submission" date="2023-11" db="EMBL/GenBank/DDBJ databases">
        <authorList>
            <person name="Cook R."/>
            <person name="Crisci M."/>
            <person name="Pye H."/>
            <person name="Adriaenssens E."/>
            <person name="Santini J."/>
        </authorList>
    </citation>
    <scope>NUCLEOTIDE SEQUENCE [LARGE SCALE GENOMIC DNA]</scope>
    <source>
        <strain evidence="1">Lak_Megaphage_Sonny</strain>
    </source>
</reference>
<keyword evidence="2" id="KW-1185">Reference proteome</keyword>
<dbReference type="SUPFAM" id="SSF52058">
    <property type="entry name" value="L domain-like"/>
    <property type="match status" value="4"/>
</dbReference>